<dbReference type="Pfam" id="PF06224">
    <property type="entry name" value="AlkZ-like"/>
    <property type="match status" value="1"/>
</dbReference>
<evidence type="ECO:0000313" key="2">
    <source>
        <dbReference type="Proteomes" id="UP000267250"/>
    </source>
</evidence>
<dbReference type="Proteomes" id="UP000267250">
    <property type="component" value="Chromosome"/>
</dbReference>
<gene>
    <name evidence="1" type="ORF">BBF96_10295</name>
</gene>
<dbReference type="AlphaFoldDB" id="A0A3S9SZR5"/>
<sequence>MITKEFHLTLEEARALAICSQHLSENSKLKDPVEVVRALAGVQYDPNPVVSQNHYLVLWNRIPEFKEEDLDRAAYHERTLIEVYAMRRNKFFVPTDEFILYRKATRQIRRWGGSDADREAKECTSEDKRAEDMVVQAFAKNGPMVQEQLWTNLRHYEEWKDYVKRTRSGQKVKAPPLISAFYRMLRRGDVIVADRLPGTFRQPVFGLKDLLIPGPWPNENVTEEEATRWLVLRILKAYGITDRSHIAYITGLPSKKVEEALEYHRKQGLAATASIEGIRGQWWVIPDWQMVIEKNNNHRKISLLSPLDNFVRNRKWLNKLFNYTFTMEYFQKKNMKWQLSILFGSDFVGYVDCKADRKKNQFLVKSAEIKCKSKCLSAALDNSLLNLAKFHGLSKIIYL</sequence>
<reference evidence="1 2" key="1">
    <citation type="submission" date="2016-07" db="EMBL/GenBank/DDBJ databases">
        <title>Genome and transcriptome analysis of iron-reducing fermentative bacteria Anoxybacter fermentans.</title>
        <authorList>
            <person name="Zeng X."/>
            <person name="Shao Z."/>
        </authorList>
    </citation>
    <scope>NUCLEOTIDE SEQUENCE [LARGE SCALE GENOMIC DNA]</scope>
    <source>
        <strain evidence="1 2">DY22613</strain>
    </source>
</reference>
<dbReference type="RefSeq" id="WP_164731012.1">
    <property type="nucleotide sequence ID" value="NZ_CP016379.1"/>
</dbReference>
<keyword evidence="2" id="KW-1185">Reference proteome</keyword>
<name>A0A3S9SZR5_9FIRM</name>
<dbReference type="PANTHER" id="PTHR30528:SF0">
    <property type="entry name" value="CYTOPLASMIC PROTEIN"/>
    <property type="match status" value="1"/>
</dbReference>
<dbReference type="KEGG" id="aft:BBF96_10295"/>
<evidence type="ECO:0008006" key="3">
    <source>
        <dbReference type="Google" id="ProtNLM"/>
    </source>
</evidence>
<proteinExistence type="predicted"/>
<organism evidence="1 2">
    <name type="scientific">Anoxybacter fermentans</name>
    <dbReference type="NCBI Taxonomy" id="1323375"/>
    <lineage>
        <taxon>Bacteria</taxon>
        <taxon>Bacillati</taxon>
        <taxon>Bacillota</taxon>
        <taxon>Clostridia</taxon>
        <taxon>Halanaerobiales</taxon>
        <taxon>Anoxybacter</taxon>
    </lineage>
</organism>
<dbReference type="PANTHER" id="PTHR30528">
    <property type="entry name" value="CYTOPLASMIC PROTEIN"/>
    <property type="match status" value="1"/>
</dbReference>
<accession>A0A3S9SZR5</accession>
<dbReference type="InterPro" id="IPR009351">
    <property type="entry name" value="AlkZ-like"/>
</dbReference>
<protein>
    <recommendedName>
        <fullName evidence="3">Winged helix DNA-binding domain-containing protein</fullName>
    </recommendedName>
</protein>
<dbReference type="EMBL" id="CP016379">
    <property type="protein sequence ID" value="AZR73740.1"/>
    <property type="molecule type" value="Genomic_DNA"/>
</dbReference>
<evidence type="ECO:0000313" key="1">
    <source>
        <dbReference type="EMBL" id="AZR73740.1"/>
    </source>
</evidence>